<evidence type="ECO:0000259" key="12">
    <source>
        <dbReference type="PROSITE" id="PS50021"/>
    </source>
</evidence>
<keyword evidence="5 9" id="KW-0493">Microtubule</keyword>
<dbReference type="Gene3D" id="1.10.418.10">
    <property type="entry name" value="Calponin-like domain"/>
    <property type="match status" value="1"/>
</dbReference>
<keyword evidence="3" id="KW-0963">Cytoplasm</keyword>
<keyword evidence="7" id="KW-0206">Cytoskeleton</keyword>
<name>L1ISA9_GUITC</name>
<evidence type="ECO:0000313" key="14">
    <source>
        <dbReference type="EMBL" id="EKX38715.1"/>
    </source>
</evidence>
<dbReference type="InterPro" id="IPR027328">
    <property type="entry name" value="MAPRE"/>
</dbReference>
<keyword evidence="10" id="KW-0175">Coiled coil</keyword>
<dbReference type="PROSITE" id="PS50021">
    <property type="entry name" value="CH"/>
    <property type="match status" value="1"/>
</dbReference>
<dbReference type="eggNOG" id="KOG3000">
    <property type="taxonomic scope" value="Eukaryota"/>
</dbReference>
<evidence type="ECO:0000256" key="8">
    <source>
        <dbReference type="ARBA" id="ARBA00023306"/>
    </source>
</evidence>
<feature type="compositionally biased region" description="Polar residues" evidence="11">
    <location>
        <begin position="198"/>
        <end position="211"/>
    </location>
</feature>
<dbReference type="Proteomes" id="UP000011087">
    <property type="component" value="Unassembled WGS sequence"/>
</dbReference>
<reference evidence="16" key="2">
    <citation type="submission" date="2012-11" db="EMBL/GenBank/DDBJ databases">
        <authorList>
            <person name="Kuo A."/>
            <person name="Curtis B.A."/>
            <person name="Tanifuji G."/>
            <person name="Burki F."/>
            <person name="Gruber A."/>
            <person name="Irimia M."/>
            <person name="Maruyama S."/>
            <person name="Arias M.C."/>
            <person name="Ball S.G."/>
            <person name="Gile G.H."/>
            <person name="Hirakawa Y."/>
            <person name="Hopkins J.F."/>
            <person name="Rensing S.A."/>
            <person name="Schmutz J."/>
            <person name="Symeonidi A."/>
            <person name="Elias M."/>
            <person name="Eveleigh R.J."/>
            <person name="Herman E.K."/>
            <person name="Klute M.J."/>
            <person name="Nakayama T."/>
            <person name="Obornik M."/>
            <person name="Reyes-Prieto A."/>
            <person name="Armbrust E.V."/>
            <person name="Aves S.J."/>
            <person name="Beiko R.G."/>
            <person name="Coutinho P."/>
            <person name="Dacks J.B."/>
            <person name="Durnford D.G."/>
            <person name="Fast N.M."/>
            <person name="Green B.R."/>
            <person name="Grisdale C."/>
            <person name="Hempe F."/>
            <person name="Henrissat B."/>
            <person name="Hoppner M.P."/>
            <person name="Ishida K.-I."/>
            <person name="Kim E."/>
            <person name="Koreny L."/>
            <person name="Kroth P.G."/>
            <person name="Liu Y."/>
            <person name="Malik S.-B."/>
            <person name="Maier U.G."/>
            <person name="McRose D."/>
            <person name="Mock T."/>
            <person name="Neilson J.A."/>
            <person name="Onodera N.T."/>
            <person name="Poole A.M."/>
            <person name="Pritham E.J."/>
            <person name="Richards T.A."/>
            <person name="Rocap G."/>
            <person name="Roy S.W."/>
            <person name="Sarai C."/>
            <person name="Schaack S."/>
            <person name="Shirato S."/>
            <person name="Slamovits C.H."/>
            <person name="Spencer D.F."/>
            <person name="Suzuki S."/>
            <person name="Worden A.Z."/>
            <person name="Zauner S."/>
            <person name="Barry K."/>
            <person name="Bell C."/>
            <person name="Bharti A.K."/>
            <person name="Crow J.A."/>
            <person name="Grimwood J."/>
            <person name="Kramer R."/>
            <person name="Lindquist E."/>
            <person name="Lucas S."/>
            <person name="Salamov A."/>
            <person name="McFadden G.I."/>
            <person name="Lane C.E."/>
            <person name="Keeling P.J."/>
            <person name="Gray M.W."/>
            <person name="Grigoriev I.V."/>
            <person name="Archibald J.M."/>
        </authorList>
    </citation>
    <scope>NUCLEOTIDE SEQUENCE</scope>
    <source>
        <strain evidence="16">CCMP2712</strain>
    </source>
</reference>
<protein>
    <recommendedName>
        <fullName evidence="17">Calponin-homology (CH) domain-containing protein</fullName>
    </recommendedName>
</protein>
<organism evidence="14">
    <name type="scientific">Guillardia theta (strain CCMP2712)</name>
    <name type="common">Cryptophyte</name>
    <dbReference type="NCBI Taxonomy" id="905079"/>
    <lineage>
        <taxon>Eukaryota</taxon>
        <taxon>Cryptophyceae</taxon>
        <taxon>Pyrenomonadales</taxon>
        <taxon>Geminigeraceae</taxon>
        <taxon>Guillardia</taxon>
    </lineage>
</organism>
<keyword evidence="6" id="KW-0498">Mitosis</keyword>
<evidence type="ECO:0000256" key="1">
    <source>
        <dbReference type="ARBA" id="ARBA00004245"/>
    </source>
</evidence>
<dbReference type="Gene3D" id="1.20.5.1430">
    <property type="match status" value="1"/>
</dbReference>
<evidence type="ECO:0000256" key="6">
    <source>
        <dbReference type="ARBA" id="ARBA00022776"/>
    </source>
</evidence>
<dbReference type="InterPro" id="IPR036872">
    <property type="entry name" value="CH_dom_sf"/>
</dbReference>
<reference evidence="15" key="3">
    <citation type="submission" date="2016-03" db="UniProtKB">
        <authorList>
            <consortium name="EnsemblProtists"/>
        </authorList>
    </citation>
    <scope>IDENTIFICATION</scope>
</reference>
<dbReference type="SUPFAM" id="SSF140612">
    <property type="entry name" value="EB1 dimerisation domain-like"/>
    <property type="match status" value="1"/>
</dbReference>
<dbReference type="InterPro" id="IPR036133">
    <property type="entry name" value="EB1_C_sf"/>
</dbReference>
<accession>L1ISA9</accession>
<dbReference type="PANTHER" id="PTHR10623">
    <property type="entry name" value="MICROTUBULE-ASSOCIATED PROTEIN RP/EB FAMILY MEMBER"/>
    <property type="match status" value="1"/>
</dbReference>
<feature type="region of interest" description="Disordered" evidence="11">
    <location>
        <begin position="153"/>
        <end position="219"/>
    </location>
</feature>
<dbReference type="GO" id="GO:0005874">
    <property type="term" value="C:microtubule"/>
    <property type="evidence" value="ECO:0007669"/>
    <property type="project" value="UniProtKB-KW"/>
</dbReference>
<keyword evidence="16" id="KW-1185">Reference proteome</keyword>
<evidence type="ECO:0000256" key="3">
    <source>
        <dbReference type="ARBA" id="ARBA00022490"/>
    </source>
</evidence>
<dbReference type="PROSITE" id="PS51230">
    <property type="entry name" value="EB1_C"/>
    <property type="match status" value="1"/>
</dbReference>
<dbReference type="OrthoDB" id="2119228at2759"/>
<dbReference type="EnsemblProtists" id="EKX38715">
    <property type="protein sequence ID" value="EKX38715"/>
    <property type="gene ID" value="GUITHDRAFT_115262"/>
</dbReference>
<dbReference type="Pfam" id="PF00307">
    <property type="entry name" value="CH"/>
    <property type="match status" value="1"/>
</dbReference>
<sequence length="300" mass="33723">MQQAIRGQLQQKTYIPKGELLTWLNGLLSLDYSKVEQCAKYVESWGRSKFDQCFSGAAYCQVLDALYPEEFPLQRISYHAKAEHESIKNYKIMQQFFMVKGISKPMDVERMMKGRPIDNLEFLQWLKGFYDEHSRGCEYDAVARRKNAGLKVATSGPSLVSRTPKKSSTPSKPHYGTSHVGAASRASSVESPFLSPGPRNSCTPATITPGTRTPEPALSHHQVQQYRNEIEVLQHTVQELEKERDFYYGKLRSVELLCQSTEENPDGHGKASVQAGDEAIVLERKVLANASCFCASDEYG</sequence>
<evidence type="ECO:0000259" key="13">
    <source>
        <dbReference type="PROSITE" id="PS51230"/>
    </source>
</evidence>
<keyword evidence="4" id="KW-0132">Cell division</keyword>
<dbReference type="Pfam" id="PF03271">
    <property type="entry name" value="EB1"/>
    <property type="match status" value="1"/>
</dbReference>
<dbReference type="KEGG" id="gtt:GUITHDRAFT_115262"/>
<dbReference type="STRING" id="905079.L1ISA9"/>
<dbReference type="PaxDb" id="55529-EKX38715"/>
<feature type="domain" description="Calponin-homology (CH)" evidence="12">
    <location>
        <begin position="14"/>
        <end position="131"/>
    </location>
</feature>
<keyword evidence="8" id="KW-0131">Cell cycle</keyword>
<dbReference type="GO" id="GO:0051301">
    <property type="term" value="P:cell division"/>
    <property type="evidence" value="ECO:0007669"/>
    <property type="project" value="UniProtKB-KW"/>
</dbReference>
<dbReference type="SUPFAM" id="SSF47576">
    <property type="entry name" value="Calponin-homology domain, CH-domain"/>
    <property type="match status" value="1"/>
</dbReference>
<feature type="coiled-coil region" evidence="10">
    <location>
        <begin position="223"/>
        <end position="250"/>
    </location>
</feature>
<evidence type="ECO:0000256" key="10">
    <source>
        <dbReference type="SAM" id="Coils"/>
    </source>
</evidence>
<dbReference type="AlphaFoldDB" id="L1ISA9"/>
<dbReference type="RefSeq" id="XP_005825695.1">
    <property type="nucleotide sequence ID" value="XM_005825638.1"/>
</dbReference>
<evidence type="ECO:0000256" key="2">
    <source>
        <dbReference type="ARBA" id="ARBA00010729"/>
    </source>
</evidence>
<dbReference type="EMBL" id="JH993046">
    <property type="protein sequence ID" value="EKX38715.1"/>
    <property type="molecule type" value="Genomic_DNA"/>
</dbReference>
<dbReference type="OMA" id="HAIQNIL"/>
<evidence type="ECO:0000256" key="4">
    <source>
        <dbReference type="ARBA" id="ARBA00022618"/>
    </source>
</evidence>
<evidence type="ECO:0000256" key="9">
    <source>
        <dbReference type="PROSITE-ProRule" id="PRU00576"/>
    </source>
</evidence>
<feature type="domain" description="EB1 C-terminal" evidence="13">
    <location>
        <begin position="215"/>
        <end position="290"/>
    </location>
</feature>
<gene>
    <name evidence="14" type="ORF">GUITHDRAFT_115262</name>
</gene>
<evidence type="ECO:0000256" key="7">
    <source>
        <dbReference type="ARBA" id="ARBA00023212"/>
    </source>
</evidence>
<comment type="subcellular location">
    <subcellularLocation>
        <location evidence="1">Cytoplasm</location>
        <location evidence="1">Cytoskeleton</location>
    </subcellularLocation>
</comment>
<reference evidence="14 16" key="1">
    <citation type="journal article" date="2012" name="Nature">
        <title>Algal genomes reveal evolutionary mosaicism and the fate of nucleomorphs.</title>
        <authorList>
            <consortium name="DOE Joint Genome Institute"/>
            <person name="Curtis B.A."/>
            <person name="Tanifuji G."/>
            <person name="Burki F."/>
            <person name="Gruber A."/>
            <person name="Irimia M."/>
            <person name="Maruyama S."/>
            <person name="Arias M.C."/>
            <person name="Ball S.G."/>
            <person name="Gile G.H."/>
            <person name="Hirakawa Y."/>
            <person name="Hopkins J.F."/>
            <person name="Kuo A."/>
            <person name="Rensing S.A."/>
            <person name="Schmutz J."/>
            <person name="Symeonidi A."/>
            <person name="Elias M."/>
            <person name="Eveleigh R.J."/>
            <person name="Herman E.K."/>
            <person name="Klute M.J."/>
            <person name="Nakayama T."/>
            <person name="Obornik M."/>
            <person name="Reyes-Prieto A."/>
            <person name="Armbrust E.V."/>
            <person name="Aves S.J."/>
            <person name="Beiko R.G."/>
            <person name="Coutinho P."/>
            <person name="Dacks J.B."/>
            <person name="Durnford D.G."/>
            <person name="Fast N.M."/>
            <person name="Green B.R."/>
            <person name="Grisdale C.J."/>
            <person name="Hempel F."/>
            <person name="Henrissat B."/>
            <person name="Hoppner M.P."/>
            <person name="Ishida K."/>
            <person name="Kim E."/>
            <person name="Koreny L."/>
            <person name="Kroth P.G."/>
            <person name="Liu Y."/>
            <person name="Malik S.B."/>
            <person name="Maier U.G."/>
            <person name="McRose D."/>
            <person name="Mock T."/>
            <person name="Neilson J.A."/>
            <person name="Onodera N.T."/>
            <person name="Poole A.M."/>
            <person name="Pritham E.J."/>
            <person name="Richards T.A."/>
            <person name="Rocap G."/>
            <person name="Roy S.W."/>
            <person name="Sarai C."/>
            <person name="Schaack S."/>
            <person name="Shirato S."/>
            <person name="Slamovits C.H."/>
            <person name="Spencer D.F."/>
            <person name="Suzuki S."/>
            <person name="Worden A.Z."/>
            <person name="Zauner S."/>
            <person name="Barry K."/>
            <person name="Bell C."/>
            <person name="Bharti A.K."/>
            <person name="Crow J.A."/>
            <person name="Grimwood J."/>
            <person name="Kramer R."/>
            <person name="Lindquist E."/>
            <person name="Lucas S."/>
            <person name="Salamov A."/>
            <person name="McFadden G.I."/>
            <person name="Lane C.E."/>
            <person name="Keeling P.J."/>
            <person name="Gray M.W."/>
            <person name="Grigoriev I.V."/>
            <person name="Archibald J.M."/>
        </authorList>
    </citation>
    <scope>NUCLEOTIDE SEQUENCE</scope>
    <source>
        <strain evidence="14 16">CCMP2712</strain>
    </source>
</reference>
<evidence type="ECO:0000256" key="5">
    <source>
        <dbReference type="ARBA" id="ARBA00022701"/>
    </source>
</evidence>
<evidence type="ECO:0000313" key="15">
    <source>
        <dbReference type="EnsemblProtists" id="EKX38715"/>
    </source>
</evidence>
<dbReference type="GO" id="GO:0008017">
    <property type="term" value="F:microtubule binding"/>
    <property type="evidence" value="ECO:0007669"/>
    <property type="project" value="InterPro"/>
</dbReference>
<evidence type="ECO:0000313" key="16">
    <source>
        <dbReference type="Proteomes" id="UP000011087"/>
    </source>
</evidence>
<dbReference type="FunFam" id="1.10.418.10:FF:000028">
    <property type="entry name" value="RP/EB family microtubule-associated protein"/>
    <property type="match status" value="1"/>
</dbReference>
<evidence type="ECO:0008006" key="17">
    <source>
        <dbReference type="Google" id="ProtNLM"/>
    </source>
</evidence>
<dbReference type="InterPro" id="IPR004953">
    <property type="entry name" value="EB1_C"/>
</dbReference>
<proteinExistence type="inferred from homology"/>
<comment type="similarity">
    <text evidence="2">Belongs to the MAPRE family.</text>
</comment>
<dbReference type="GeneID" id="17295471"/>
<evidence type="ECO:0000256" key="11">
    <source>
        <dbReference type="SAM" id="MobiDB-lite"/>
    </source>
</evidence>
<dbReference type="InterPro" id="IPR001715">
    <property type="entry name" value="CH_dom"/>
</dbReference>
<dbReference type="HOGENOM" id="CLU_041744_1_0_1"/>